<protein>
    <submittedName>
        <fullName evidence="2">Dihydrofolate reductase family protein</fullName>
    </submittedName>
</protein>
<feature type="domain" description="Bacterial bifunctional deaminase-reductase C-terminal" evidence="1">
    <location>
        <begin position="5"/>
        <end position="169"/>
    </location>
</feature>
<dbReference type="GO" id="GO:0009231">
    <property type="term" value="P:riboflavin biosynthetic process"/>
    <property type="evidence" value="ECO:0007669"/>
    <property type="project" value="InterPro"/>
</dbReference>
<dbReference type="InterPro" id="IPR024072">
    <property type="entry name" value="DHFR-like_dom_sf"/>
</dbReference>
<dbReference type="AlphaFoldDB" id="A0AAJ5W133"/>
<accession>A0AAJ5W133</accession>
<sequence length="209" mass="22412">MTGRIVIDVFSTLDGVGQGPGGLTEDTSGGFRYGGWQGPLTDDVVGREIMAGIDALDALLLGRKTYDIWAPYWPSYGDGAAHPIAAKFNSVPKYVASRGRPSLEWEGSEQLGPDTLAEVAALKERHREIHVVGSLDFARTLIDAQLFDVLNLWIFPVVLGEGKRLFAEGIAAGQLVLQEPPLAAGTGAVLLRYGPAGRPRMGDIDPRDD</sequence>
<proteinExistence type="predicted"/>
<organism evidence="2 3">
    <name type="scientific">Candidatus Microbacterium phytovorans</name>
    <dbReference type="NCBI Taxonomy" id="3121374"/>
    <lineage>
        <taxon>Bacteria</taxon>
        <taxon>Bacillati</taxon>
        <taxon>Actinomycetota</taxon>
        <taxon>Actinomycetes</taxon>
        <taxon>Micrococcales</taxon>
        <taxon>Microbacteriaceae</taxon>
        <taxon>Microbacterium</taxon>
    </lineage>
</organism>
<evidence type="ECO:0000259" key="1">
    <source>
        <dbReference type="Pfam" id="PF01872"/>
    </source>
</evidence>
<dbReference type="Pfam" id="PF01872">
    <property type="entry name" value="RibD_C"/>
    <property type="match status" value="1"/>
</dbReference>
<dbReference type="Gene3D" id="3.40.430.10">
    <property type="entry name" value="Dihydrofolate Reductase, subunit A"/>
    <property type="match status" value="1"/>
</dbReference>
<evidence type="ECO:0000313" key="3">
    <source>
        <dbReference type="Proteomes" id="UP001213972"/>
    </source>
</evidence>
<dbReference type="Proteomes" id="UP001213972">
    <property type="component" value="Chromosome"/>
</dbReference>
<reference evidence="2" key="1">
    <citation type="submission" date="2023-03" db="EMBL/GenBank/DDBJ databases">
        <title>Andean soil-derived lignocellulolytic bacterial consortium as a source of novel taxa and putative plastic-active enzymes.</title>
        <authorList>
            <person name="Diaz-Garcia L."/>
            <person name="Chuvochina M."/>
            <person name="Feuerriegel G."/>
            <person name="Bunk B."/>
            <person name="Sproer C."/>
            <person name="Streit W.R."/>
            <person name="Rodriguez L.M."/>
            <person name="Overmann J."/>
            <person name="Jimenez D.J."/>
        </authorList>
    </citation>
    <scope>NUCLEOTIDE SEQUENCE</scope>
    <source>
        <strain evidence="2">MAG 4610</strain>
    </source>
</reference>
<gene>
    <name evidence="2" type="ORF">P0Y48_10700</name>
</gene>
<dbReference type="InterPro" id="IPR002734">
    <property type="entry name" value="RibDG_C"/>
</dbReference>
<dbReference type="SUPFAM" id="SSF53597">
    <property type="entry name" value="Dihydrofolate reductase-like"/>
    <property type="match status" value="1"/>
</dbReference>
<name>A0AAJ5W133_9MICO</name>
<dbReference type="GO" id="GO:0008703">
    <property type="term" value="F:5-amino-6-(5-phosphoribosylamino)uracil reductase activity"/>
    <property type="evidence" value="ECO:0007669"/>
    <property type="project" value="InterPro"/>
</dbReference>
<dbReference type="EMBL" id="CP119321">
    <property type="protein sequence ID" value="WEK12928.1"/>
    <property type="molecule type" value="Genomic_DNA"/>
</dbReference>
<evidence type="ECO:0000313" key="2">
    <source>
        <dbReference type="EMBL" id="WEK12928.1"/>
    </source>
</evidence>